<protein>
    <submittedName>
        <fullName evidence="2">Uncharacterized protein</fullName>
    </submittedName>
</protein>
<dbReference type="Proteomes" id="UP000784294">
    <property type="component" value="Unassembled WGS sequence"/>
</dbReference>
<organism evidence="2 3">
    <name type="scientific">Protopolystoma xenopodis</name>
    <dbReference type="NCBI Taxonomy" id="117903"/>
    <lineage>
        <taxon>Eukaryota</taxon>
        <taxon>Metazoa</taxon>
        <taxon>Spiralia</taxon>
        <taxon>Lophotrochozoa</taxon>
        <taxon>Platyhelminthes</taxon>
        <taxon>Monogenea</taxon>
        <taxon>Polyopisthocotylea</taxon>
        <taxon>Polystomatidea</taxon>
        <taxon>Polystomatidae</taxon>
        <taxon>Protopolystoma</taxon>
    </lineage>
</organism>
<evidence type="ECO:0000256" key="1">
    <source>
        <dbReference type="SAM" id="MobiDB-lite"/>
    </source>
</evidence>
<gene>
    <name evidence="2" type="ORF">PXEA_LOCUS37753</name>
</gene>
<feature type="compositionally biased region" description="Acidic residues" evidence="1">
    <location>
        <begin position="152"/>
        <end position="165"/>
    </location>
</feature>
<evidence type="ECO:0000313" key="2">
    <source>
        <dbReference type="EMBL" id="VEL44313.1"/>
    </source>
</evidence>
<proteinExistence type="predicted"/>
<evidence type="ECO:0000313" key="3">
    <source>
        <dbReference type="Proteomes" id="UP000784294"/>
    </source>
</evidence>
<dbReference type="EMBL" id="CAAALY010294399">
    <property type="protein sequence ID" value="VEL44313.1"/>
    <property type="molecule type" value="Genomic_DNA"/>
</dbReference>
<comment type="caution">
    <text evidence="2">The sequence shown here is derived from an EMBL/GenBank/DDBJ whole genome shotgun (WGS) entry which is preliminary data.</text>
</comment>
<accession>A0A448XT23</accession>
<feature type="region of interest" description="Disordered" evidence="1">
    <location>
        <begin position="147"/>
        <end position="173"/>
    </location>
</feature>
<keyword evidence="3" id="KW-1185">Reference proteome</keyword>
<sequence>MTTLRAFRDSLGDVSACLSAAQAGTFGLISTGRRGGGWCRRAEATRGCSKKNMSLPKRVVEPADWMFLARPSMYEGIGSGVCRCFDGRPDETDRHRKEPNPSACRCGTICRFTRTAAQSPTQSCTDARPAGSWYGPINETGFACPIYCPSDGGEEEEEEEEEEEGGGGGGGKE</sequence>
<feature type="non-terminal residue" evidence="2">
    <location>
        <position position="173"/>
    </location>
</feature>
<name>A0A448XT23_9PLAT</name>
<dbReference type="AlphaFoldDB" id="A0A448XT23"/>
<reference evidence="2" key="1">
    <citation type="submission" date="2018-11" db="EMBL/GenBank/DDBJ databases">
        <authorList>
            <consortium name="Pathogen Informatics"/>
        </authorList>
    </citation>
    <scope>NUCLEOTIDE SEQUENCE</scope>
</reference>